<dbReference type="VEuPathDB" id="VectorBase:GAUT022567"/>
<keyword evidence="2" id="KW-1185">Reference proteome</keyword>
<protein>
    <submittedName>
        <fullName evidence="1">Uncharacterized protein</fullName>
    </submittedName>
</protein>
<proteinExistence type="predicted"/>
<name>A0A1A9V195_GLOAU</name>
<sequence length="146" mass="17614">MELGHVAAIYIKNHDCLKANSTVSPSVYKYKDWIKFVDEQLDDDDTVYEIYDTDSFPEHNNANNSRDDYYSFYNDYDIDYIHDMDESARFLALELAFAFIKEMLNVKCEQNMTKIRHYVYLHSYKLTLYAYNRKMHTKIEQEHEKM</sequence>
<accession>A0A1A9V195</accession>
<evidence type="ECO:0000313" key="2">
    <source>
        <dbReference type="Proteomes" id="UP000078200"/>
    </source>
</evidence>
<dbReference type="AlphaFoldDB" id="A0A1A9V195"/>
<reference evidence="1" key="1">
    <citation type="submission" date="2020-05" db="UniProtKB">
        <authorList>
            <consortium name="EnsemblMetazoa"/>
        </authorList>
    </citation>
    <scope>IDENTIFICATION</scope>
    <source>
        <strain evidence="1">TTRI</strain>
    </source>
</reference>
<dbReference type="Proteomes" id="UP000078200">
    <property type="component" value="Unassembled WGS sequence"/>
</dbReference>
<dbReference type="EnsemblMetazoa" id="GAUT022567-RA">
    <property type="protein sequence ID" value="GAUT022567-PA"/>
    <property type="gene ID" value="GAUT022567"/>
</dbReference>
<evidence type="ECO:0000313" key="1">
    <source>
        <dbReference type="EnsemblMetazoa" id="GAUT022567-PA"/>
    </source>
</evidence>
<organism evidence="1 2">
    <name type="scientific">Glossina austeni</name>
    <name type="common">Savannah tsetse fly</name>
    <dbReference type="NCBI Taxonomy" id="7395"/>
    <lineage>
        <taxon>Eukaryota</taxon>
        <taxon>Metazoa</taxon>
        <taxon>Ecdysozoa</taxon>
        <taxon>Arthropoda</taxon>
        <taxon>Hexapoda</taxon>
        <taxon>Insecta</taxon>
        <taxon>Pterygota</taxon>
        <taxon>Neoptera</taxon>
        <taxon>Endopterygota</taxon>
        <taxon>Diptera</taxon>
        <taxon>Brachycera</taxon>
        <taxon>Muscomorpha</taxon>
        <taxon>Hippoboscoidea</taxon>
        <taxon>Glossinidae</taxon>
        <taxon>Glossina</taxon>
    </lineage>
</organism>